<dbReference type="Pfam" id="PF00892">
    <property type="entry name" value="EamA"/>
    <property type="match status" value="2"/>
</dbReference>
<dbReference type="RefSeq" id="WP_379737062.1">
    <property type="nucleotide sequence ID" value="NZ_JBHRVV010000001.1"/>
</dbReference>
<dbReference type="SUPFAM" id="SSF103481">
    <property type="entry name" value="Multidrug resistance efflux transporter EmrE"/>
    <property type="match status" value="2"/>
</dbReference>
<keyword evidence="4 6" id="KW-1133">Transmembrane helix</keyword>
<evidence type="ECO:0000313" key="9">
    <source>
        <dbReference type="Proteomes" id="UP001595665"/>
    </source>
</evidence>
<evidence type="ECO:0000256" key="6">
    <source>
        <dbReference type="SAM" id="Phobius"/>
    </source>
</evidence>
<feature type="transmembrane region" description="Helical" evidence="6">
    <location>
        <begin position="246"/>
        <end position="263"/>
    </location>
</feature>
<dbReference type="InterPro" id="IPR051258">
    <property type="entry name" value="Diverse_Substrate_Transporter"/>
</dbReference>
<gene>
    <name evidence="8" type="ORF">ACFOPH_20240</name>
</gene>
<dbReference type="PANTHER" id="PTHR42920">
    <property type="entry name" value="OS03G0707200 PROTEIN-RELATED"/>
    <property type="match status" value="1"/>
</dbReference>
<sequence>MTRHLHGILALLLVTLVWGTTFPAMKDLTGHFSAVWIILVRFALAAVLLSPFLWRARLADVRAGAILGVLLFFCFVFQVEGLALTSSNRNAFICGLNVLVVPLLGVLAGRLPERRIVLALLMSIAGLAALCWDGGAWGTGDSLALMSALCFGVYIKVMEVQTRRATRLLSVTAAQIGTVALCALVWLLGRELPGDAAARAAYLADVVGNLGHAGWNFAYLGVVATAAIISLQTWGQSRTSANEAAVVYAFEPAAAAFFGYFWLGEALSARGWLGGLLLISGMIVSQWNSESRPSAALAPE</sequence>
<dbReference type="Proteomes" id="UP001595665">
    <property type="component" value="Unassembled WGS sequence"/>
</dbReference>
<comment type="subcellular location">
    <subcellularLocation>
        <location evidence="1">Cell membrane</location>
        <topology evidence="1">Multi-pass membrane protein</topology>
    </subcellularLocation>
</comment>
<accession>A0ABV7PQV1</accession>
<organism evidence="8 9">
    <name type="scientific">Massilia haematophila</name>
    <dbReference type="NCBI Taxonomy" id="457923"/>
    <lineage>
        <taxon>Bacteria</taxon>
        <taxon>Pseudomonadati</taxon>
        <taxon>Pseudomonadota</taxon>
        <taxon>Betaproteobacteria</taxon>
        <taxon>Burkholderiales</taxon>
        <taxon>Oxalobacteraceae</taxon>
        <taxon>Telluria group</taxon>
        <taxon>Massilia</taxon>
    </lineage>
</organism>
<feature type="transmembrane region" description="Helical" evidence="6">
    <location>
        <begin position="33"/>
        <end position="54"/>
    </location>
</feature>
<comment type="caution">
    <text evidence="8">The sequence shown here is derived from an EMBL/GenBank/DDBJ whole genome shotgun (WGS) entry which is preliminary data.</text>
</comment>
<feature type="transmembrane region" description="Helical" evidence="6">
    <location>
        <begin position="66"/>
        <end position="84"/>
    </location>
</feature>
<proteinExistence type="predicted"/>
<evidence type="ECO:0000259" key="7">
    <source>
        <dbReference type="Pfam" id="PF00892"/>
    </source>
</evidence>
<feature type="transmembrane region" description="Helical" evidence="6">
    <location>
        <begin position="143"/>
        <end position="161"/>
    </location>
</feature>
<name>A0ABV7PQV1_9BURK</name>
<keyword evidence="9" id="KW-1185">Reference proteome</keyword>
<feature type="transmembrane region" description="Helical" evidence="6">
    <location>
        <begin position="168"/>
        <end position="189"/>
    </location>
</feature>
<protein>
    <submittedName>
        <fullName evidence="8">DMT family transporter</fullName>
    </submittedName>
</protein>
<feature type="transmembrane region" description="Helical" evidence="6">
    <location>
        <begin position="116"/>
        <end position="137"/>
    </location>
</feature>
<feature type="transmembrane region" description="Helical" evidence="6">
    <location>
        <begin position="217"/>
        <end position="234"/>
    </location>
</feature>
<reference evidence="9" key="1">
    <citation type="journal article" date="2019" name="Int. J. Syst. Evol. Microbiol.">
        <title>The Global Catalogue of Microorganisms (GCM) 10K type strain sequencing project: providing services to taxonomists for standard genome sequencing and annotation.</title>
        <authorList>
            <consortium name="The Broad Institute Genomics Platform"/>
            <consortium name="The Broad Institute Genome Sequencing Center for Infectious Disease"/>
            <person name="Wu L."/>
            <person name="Ma J."/>
        </authorList>
    </citation>
    <scope>NUCLEOTIDE SEQUENCE [LARGE SCALE GENOMIC DNA]</scope>
    <source>
        <strain evidence="9">CCM 7480</strain>
    </source>
</reference>
<evidence type="ECO:0000256" key="4">
    <source>
        <dbReference type="ARBA" id="ARBA00022989"/>
    </source>
</evidence>
<evidence type="ECO:0000256" key="1">
    <source>
        <dbReference type="ARBA" id="ARBA00004651"/>
    </source>
</evidence>
<evidence type="ECO:0000256" key="2">
    <source>
        <dbReference type="ARBA" id="ARBA00022475"/>
    </source>
</evidence>
<feature type="domain" description="EamA" evidence="7">
    <location>
        <begin position="7"/>
        <end position="129"/>
    </location>
</feature>
<dbReference type="PANTHER" id="PTHR42920:SF5">
    <property type="entry name" value="EAMA DOMAIN-CONTAINING PROTEIN"/>
    <property type="match status" value="1"/>
</dbReference>
<feature type="domain" description="EamA" evidence="7">
    <location>
        <begin position="139"/>
        <end position="284"/>
    </location>
</feature>
<dbReference type="InterPro" id="IPR000620">
    <property type="entry name" value="EamA_dom"/>
</dbReference>
<dbReference type="EMBL" id="JBHRVV010000001">
    <property type="protein sequence ID" value="MFC3460555.1"/>
    <property type="molecule type" value="Genomic_DNA"/>
</dbReference>
<evidence type="ECO:0000313" key="8">
    <source>
        <dbReference type="EMBL" id="MFC3460555.1"/>
    </source>
</evidence>
<keyword evidence="5 6" id="KW-0472">Membrane</keyword>
<evidence type="ECO:0000256" key="5">
    <source>
        <dbReference type="ARBA" id="ARBA00023136"/>
    </source>
</evidence>
<keyword evidence="3 6" id="KW-0812">Transmembrane</keyword>
<evidence type="ECO:0000256" key="3">
    <source>
        <dbReference type="ARBA" id="ARBA00022692"/>
    </source>
</evidence>
<dbReference type="InterPro" id="IPR037185">
    <property type="entry name" value="EmrE-like"/>
</dbReference>
<feature type="transmembrane region" description="Helical" evidence="6">
    <location>
        <begin position="90"/>
        <end position="109"/>
    </location>
</feature>
<keyword evidence="2" id="KW-1003">Cell membrane</keyword>